<proteinExistence type="predicted"/>
<accession>A0A212JZ13</accession>
<dbReference type="EMBL" id="FLUM01000003">
    <property type="protein sequence ID" value="SBW04711.1"/>
    <property type="molecule type" value="Genomic_DNA"/>
</dbReference>
<name>A0A212JZ13_9BACT</name>
<sequence length="62" mass="7161">MENADEILKEPCYKGDTHDLLYDFVDHVITCTKCNKTWLSKEYYPENQIPDDNSSNKSSSEG</sequence>
<dbReference type="RefSeq" id="WP_296943072.1">
    <property type="nucleotide sequence ID" value="NZ_LT599032.1"/>
</dbReference>
<reference evidence="1" key="1">
    <citation type="submission" date="2016-04" db="EMBL/GenBank/DDBJ databases">
        <authorList>
            <person name="Evans L.H."/>
            <person name="Alamgir A."/>
            <person name="Owens N."/>
            <person name="Weber N.D."/>
            <person name="Virtaneva K."/>
            <person name="Barbian K."/>
            <person name="Babar A."/>
            <person name="Rosenke K."/>
        </authorList>
    </citation>
    <scope>NUCLEOTIDE SEQUENCE</scope>
    <source>
        <strain evidence="1">86-1</strain>
    </source>
</reference>
<gene>
    <name evidence="1" type="ORF">KL86DYS1_30914</name>
</gene>
<evidence type="ECO:0000313" key="1">
    <source>
        <dbReference type="EMBL" id="SBW04711.1"/>
    </source>
</evidence>
<organism evidence="1">
    <name type="scientific">uncultured Dysgonomonas sp</name>
    <dbReference type="NCBI Taxonomy" id="206096"/>
    <lineage>
        <taxon>Bacteria</taxon>
        <taxon>Pseudomonadati</taxon>
        <taxon>Bacteroidota</taxon>
        <taxon>Bacteroidia</taxon>
        <taxon>Bacteroidales</taxon>
        <taxon>Dysgonomonadaceae</taxon>
        <taxon>Dysgonomonas</taxon>
        <taxon>environmental samples</taxon>
    </lineage>
</organism>
<dbReference type="AlphaFoldDB" id="A0A212JZ13"/>
<protein>
    <submittedName>
        <fullName evidence="1">Uncharacterized protein</fullName>
    </submittedName>
</protein>